<feature type="non-terminal residue" evidence="2">
    <location>
        <position position="1"/>
    </location>
</feature>
<protein>
    <submittedName>
        <fullName evidence="2">Uncharacterized protein</fullName>
    </submittedName>
</protein>
<name>A0A6J4R7S0_9ACTN</name>
<evidence type="ECO:0000256" key="1">
    <source>
        <dbReference type="SAM" id="MobiDB-lite"/>
    </source>
</evidence>
<feature type="region of interest" description="Disordered" evidence="1">
    <location>
        <begin position="1"/>
        <end position="33"/>
    </location>
</feature>
<feature type="compositionally biased region" description="Low complexity" evidence="1">
    <location>
        <begin position="145"/>
        <end position="161"/>
    </location>
</feature>
<organism evidence="2">
    <name type="scientific">uncultured Solirubrobacteraceae bacterium</name>
    <dbReference type="NCBI Taxonomy" id="1162706"/>
    <lineage>
        <taxon>Bacteria</taxon>
        <taxon>Bacillati</taxon>
        <taxon>Actinomycetota</taxon>
        <taxon>Thermoleophilia</taxon>
        <taxon>Solirubrobacterales</taxon>
        <taxon>Solirubrobacteraceae</taxon>
        <taxon>environmental samples</taxon>
    </lineage>
</organism>
<accession>A0A6J4R7S0</accession>
<sequence length="169" mass="18700">CPPRSRTARPAGTPSPTARRGRGSARRAATSPIATRCRWRCSCCRSTAAAWWASGVPGGRAAWRCPEASSSWGSPGRRRRRARRPRRPAWPSIRSESSCSPCARRPTARCSCSAPRRRWTPASSRTSLPRPRSRKSRSSRDRARGSSSPCTPRWWPPGSRSDPPRRPAA</sequence>
<proteinExistence type="predicted"/>
<dbReference type="AlphaFoldDB" id="A0A6J4R7S0"/>
<feature type="compositionally biased region" description="Basic residues" evidence="1">
    <location>
        <begin position="76"/>
        <end position="87"/>
    </location>
</feature>
<feature type="region of interest" description="Disordered" evidence="1">
    <location>
        <begin position="60"/>
        <end position="169"/>
    </location>
</feature>
<gene>
    <name evidence="2" type="ORF">AVDCRST_MAG38-295</name>
</gene>
<feature type="non-terminal residue" evidence="2">
    <location>
        <position position="169"/>
    </location>
</feature>
<reference evidence="2" key="1">
    <citation type="submission" date="2020-02" db="EMBL/GenBank/DDBJ databases">
        <authorList>
            <person name="Meier V. D."/>
        </authorList>
    </citation>
    <scope>NUCLEOTIDE SEQUENCE</scope>
    <source>
        <strain evidence="2">AVDCRST_MAG38</strain>
    </source>
</reference>
<dbReference type="EMBL" id="CADCVJ010000016">
    <property type="protein sequence ID" value="CAA9462663.1"/>
    <property type="molecule type" value="Genomic_DNA"/>
</dbReference>
<evidence type="ECO:0000313" key="2">
    <source>
        <dbReference type="EMBL" id="CAA9462663.1"/>
    </source>
</evidence>